<comment type="caution">
    <text evidence="3">The sequence shown here is derived from an EMBL/GenBank/DDBJ whole genome shotgun (WGS) entry which is preliminary data.</text>
</comment>
<dbReference type="EMBL" id="CAGKOT010000002">
    <property type="protein sequence ID" value="CAB5309634.1"/>
    <property type="molecule type" value="Genomic_DNA"/>
</dbReference>
<protein>
    <submittedName>
        <fullName evidence="3">Uncharacterized protein</fullName>
    </submittedName>
</protein>
<dbReference type="EMBL" id="LLXJ01002374">
    <property type="protein sequence ID" value="PKB99010.1"/>
    <property type="molecule type" value="Genomic_DNA"/>
</dbReference>
<feature type="region of interest" description="Disordered" evidence="1">
    <location>
        <begin position="1"/>
        <end position="24"/>
    </location>
</feature>
<reference evidence="3 4" key="1">
    <citation type="submission" date="2016-04" db="EMBL/GenBank/DDBJ databases">
        <title>Genome analyses suggest a sexual origin of heterokaryosis in a supposedly ancient asexual fungus.</title>
        <authorList>
            <person name="Ropars J."/>
            <person name="Sedzielewska K."/>
            <person name="Noel J."/>
            <person name="Charron P."/>
            <person name="Farinelli L."/>
            <person name="Marton T."/>
            <person name="Kruger M."/>
            <person name="Pelin A."/>
            <person name="Brachmann A."/>
            <person name="Corradi N."/>
        </authorList>
    </citation>
    <scope>NUCLEOTIDE SEQUENCE [LARGE SCALE GENOMIC DNA]</scope>
    <source>
        <strain evidence="3 4">A5</strain>
    </source>
</reference>
<proteinExistence type="predicted"/>
<dbReference type="OrthoDB" id="10382347at2759"/>
<name>A0A2N0NWQ8_9GLOM</name>
<dbReference type="AlphaFoldDB" id="A0A2N0NWQ8"/>
<evidence type="ECO:0000256" key="1">
    <source>
        <dbReference type="SAM" id="MobiDB-lite"/>
    </source>
</evidence>
<sequence length="104" mass="11645">MSPRKNHNVKSKTQVPVRVTSSTVKPPITTEEVVDTVNKYRKGLLNEAQASMVLTPTKEYTLPENVVKIIEEYRDKILVEHEIAPSKEGLLIDLSAQMTSLGKN</sequence>
<dbReference type="Proteomes" id="UP000232722">
    <property type="component" value="Unassembled WGS sequence"/>
</dbReference>
<dbReference type="Proteomes" id="UP000684084">
    <property type="component" value="Unassembled WGS sequence"/>
</dbReference>
<feature type="compositionally biased region" description="Basic residues" evidence="1">
    <location>
        <begin position="1"/>
        <end position="10"/>
    </location>
</feature>
<evidence type="ECO:0000313" key="2">
    <source>
        <dbReference type="EMBL" id="CAB5309634.1"/>
    </source>
</evidence>
<evidence type="ECO:0000313" key="3">
    <source>
        <dbReference type="EMBL" id="PKB99010.1"/>
    </source>
</evidence>
<organism evidence="3 4">
    <name type="scientific">Rhizophagus irregularis</name>
    <dbReference type="NCBI Taxonomy" id="588596"/>
    <lineage>
        <taxon>Eukaryota</taxon>
        <taxon>Fungi</taxon>
        <taxon>Fungi incertae sedis</taxon>
        <taxon>Mucoromycota</taxon>
        <taxon>Glomeromycotina</taxon>
        <taxon>Glomeromycetes</taxon>
        <taxon>Glomerales</taxon>
        <taxon>Glomeraceae</taxon>
        <taxon>Rhizophagus</taxon>
    </lineage>
</organism>
<feature type="compositionally biased region" description="Polar residues" evidence="1">
    <location>
        <begin position="11"/>
        <end position="24"/>
    </location>
</feature>
<evidence type="ECO:0000313" key="4">
    <source>
        <dbReference type="Proteomes" id="UP000232722"/>
    </source>
</evidence>
<reference evidence="2" key="3">
    <citation type="submission" date="2020-05" db="EMBL/GenBank/DDBJ databases">
        <authorList>
            <person name="Rincon C."/>
            <person name="Sanders R I."/>
            <person name="Robbins C."/>
            <person name="Chaturvedi A."/>
        </authorList>
    </citation>
    <scope>NUCLEOTIDE SEQUENCE</scope>
    <source>
        <strain evidence="2">CHB12</strain>
    </source>
</reference>
<gene>
    <name evidence="2" type="ORF">CHRIB12_LOCUS1429</name>
    <name evidence="3" type="ORF">RhiirA5_430418</name>
</gene>
<reference evidence="3 4" key="2">
    <citation type="submission" date="2017-09" db="EMBL/GenBank/DDBJ databases">
        <title>Extensive intraspecific genome diversity in a model arbuscular mycorrhizal fungus.</title>
        <authorList>
            <person name="Chen E.C."/>
            <person name="Morin E."/>
            <person name="Beaudet D."/>
            <person name="Noel J."/>
            <person name="Ndikumana S."/>
            <person name="Charron P."/>
            <person name="St-Onge C."/>
            <person name="Giorgi J."/>
            <person name="Grigoriev I.V."/>
            <person name="Roux C."/>
            <person name="Martin F.M."/>
            <person name="Corradi N."/>
        </authorList>
    </citation>
    <scope>NUCLEOTIDE SEQUENCE [LARGE SCALE GENOMIC DNA]</scope>
    <source>
        <strain evidence="3 4">A5</strain>
    </source>
</reference>
<accession>A0A2N0NWQ8</accession>